<dbReference type="PANTHER" id="PTHR10434:SF11">
    <property type="entry name" value="1-ACYL-SN-GLYCEROL-3-PHOSPHATE ACYLTRANSFERASE"/>
    <property type="match status" value="1"/>
</dbReference>
<keyword evidence="2 5" id="KW-0012">Acyltransferase</keyword>
<dbReference type="InterPro" id="IPR002123">
    <property type="entry name" value="Plipid/glycerol_acylTrfase"/>
</dbReference>
<reference evidence="5 6" key="1">
    <citation type="submission" date="2018-03" db="EMBL/GenBank/DDBJ databases">
        <title>Aquarubrobacter algicola gen. nov., sp. nov., a novel actinobacterium isolated from shallow eutrophic lake during the end of cyanobacterial harmful algal blooms.</title>
        <authorList>
            <person name="Chun S.J."/>
        </authorList>
    </citation>
    <scope>NUCLEOTIDE SEQUENCE [LARGE SCALE GENOMIC DNA]</scope>
    <source>
        <strain evidence="5 6">Seoho-28</strain>
    </source>
</reference>
<keyword evidence="3" id="KW-0812">Transmembrane</keyword>
<feature type="transmembrane region" description="Helical" evidence="3">
    <location>
        <begin position="30"/>
        <end position="47"/>
    </location>
</feature>
<evidence type="ECO:0000313" key="5">
    <source>
        <dbReference type="EMBL" id="PTL58272.1"/>
    </source>
</evidence>
<dbReference type="EMBL" id="PYYB01000001">
    <property type="protein sequence ID" value="PTL58272.1"/>
    <property type="molecule type" value="Genomic_DNA"/>
</dbReference>
<gene>
    <name evidence="5" type="ORF">C7Y72_00720</name>
</gene>
<keyword evidence="3" id="KW-0472">Membrane</keyword>
<name>A0A2T4UGA2_9ACTN</name>
<dbReference type="Proteomes" id="UP000240739">
    <property type="component" value="Unassembled WGS sequence"/>
</dbReference>
<keyword evidence="6" id="KW-1185">Reference proteome</keyword>
<protein>
    <submittedName>
        <fullName evidence="5">1-acyl-sn-glycerol-3-phosphate acyltransferase</fullName>
    </submittedName>
</protein>
<accession>A0A2T4UGA2</accession>
<organism evidence="5 6">
    <name type="scientific">Paraconexibacter algicola</name>
    <dbReference type="NCBI Taxonomy" id="2133960"/>
    <lineage>
        <taxon>Bacteria</taxon>
        <taxon>Bacillati</taxon>
        <taxon>Actinomycetota</taxon>
        <taxon>Thermoleophilia</taxon>
        <taxon>Solirubrobacterales</taxon>
        <taxon>Paraconexibacteraceae</taxon>
        <taxon>Paraconexibacter</taxon>
    </lineage>
</organism>
<dbReference type="SMART" id="SM00563">
    <property type="entry name" value="PlsC"/>
    <property type="match status" value="1"/>
</dbReference>
<proteinExistence type="predicted"/>
<dbReference type="PANTHER" id="PTHR10434">
    <property type="entry name" value="1-ACYL-SN-GLYCEROL-3-PHOSPHATE ACYLTRANSFERASE"/>
    <property type="match status" value="1"/>
</dbReference>
<feature type="domain" description="Phospholipid/glycerol acyltransferase" evidence="4">
    <location>
        <begin position="63"/>
        <end position="176"/>
    </location>
</feature>
<dbReference type="CDD" id="cd07989">
    <property type="entry name" value="LPLAT_AGPAT-like"/>
    <property type="match status" value="1"/>
</dbReference>
<evidence type="ECO:0000256" key="1">
    <source>
        <dbReference type="ARBA" id="ARBA00022679"/>
    </source>
</evidence>
<evidence type="ECO:0000313" key="6">
    <source>
        <dbReference type="Proteomes" id="UP000240739"/>
    </source>
</evidence>
<dbReference type="Pfam" id="PF01553">
    <property type="entry name" value="Acyltransferase"/>
    <property type="match status" value="1"/>
</dbReference>
<keyword evidence="1 5" id="KW-0808">Transferase</keyword>
<evidence type="ECO:0000256" key="3">
    <source>
        <dbReference type="SAM" id="Phobius"/>
    </source>
</evidence>
<sequence>MRSVARLQPTPSLARRLTRSHARARRRSPYLQGVAVATLLPVVLLLARVRVRGREHLPGSGGFVLAPNHPSVLDGVFAALAVLPRRISFMGMAELWRRPLPAWVMSRIGAFPVVRGTWDADAFTTAATVLRRGRVLVMFPEGGVSPPGGYKPARAGIGHLAHTTGAVVVPVHLDGPRRLYRPWTWPRVTVTVGPPITVEEDPDPSRERSLETARRILTAVAALDPGVAEHRAG</sequence>
<keyword evidence="3" id="KW-1133">Transmembrane helix</keyword>
<dbReference type="GO" id="GO:0003841">
    <property type="term" value="F:1-acylglycerol-3-phosphate O-acyltransferase activity"/>
    <property type="evidence" value="ECO:0007669"/>
    <property type="project" value="TreeGrafter"/>
</dbReference>
<dbReference type="AlphaFoldDB" id="A0A2T4UGA2"/>
<dbReference type="GO" id="GO:0006654">
    <property type="term" value="P:phosphatidic acid biosynthetic process"/>
    <property type="evidence" value="ECO:0007669"/>
    <property type="project" value="TreeGrafter"/>
</dbReference>
<dbReference type="SUPFAM" id="SSF69593">
    <property type="entry name" value="Glycerol-3-phosphate (1)-acyltransferase"/>
    <property type="match status" value="1"/>
</dbReference>
<evidence type="ECO:0000256" key="2">
    <source>
        <dbReference type="ARBA" id="ARBA00023315"/>
    </source>
</evidence>
<evidence type="ECO:0000259" key="4">
    <source>
        <dbReference type="SMART" id="SM00563"/>
    </source>
</evidence>
<comment type="caution">
    <text evidence="5">The sequence shown here is derived from an EMBL/GenBank/DDBJ whole genome shotgun (WGS) entry which is preliminary data.</text>
</comment>